<evidence type="ECO:0000313" key="2">
    <source>
        <dbReference type="Proteomes" id="UP000530660"/>
    </source>
</evidence>
<sequence>MTSDSASASVWSEWINGFRQLERDIAQLKAFWDAPALDETSRDPAEALAPAQELFQQASSLCQGLEKTRRLAERMPTASSLTTTVSAMIQQNERFLQLIGRVLGTEQDCWPAPLEADGTCGTPASSPCRTSAPETIGCSSPWSQVAPRTPNVGDLRLASSTLAQLKLEGNKSPLIPTTAEPAVRVNGDAFERLYQQHVSVFVQRQLSANELATWWQRLQDLLASGAEWRSATELLQIWDQDRTRLKLALLALTQMDLLATRWEDSECTYALHRAKDDQEASHAPSLASTVPSM</sequence>
<dbReference type="Proteomes" id="UP000530660">
    <property type="component" value="Unassembled WGS sequence"/>
</dbReference>
<gene>
    <name evidence="1" type="ORF">F1559_002418</name>
</gene>
<name>A0A7J7IEJ3_9RHOD</name>
<dbReference type="EMBL" id="VWRR01000014">
    <property type="protein sequence ID" value="KAF6001512.1"/>
    <property type="molecule type" value="Genomic_DNA"/>
</dbReference>
<protein>
    <submittedName>
        <fullName evidence="1">Uncharacterized protein</fullName>
    </submittedName>
</protein>
<accession>A0A7J7IEJ3</accession>
<proteinExistence type="predicted"/>
<evidence type="ECO:0000313" key="1">
    <source>
        <dbReference type="EMBL" id="KAF6001512.1"/>
    </source>
</evidence>
<organism evidence="1 2">
    <name type="scientific">Cyanidiococcus yangmingshanensis</name>
    <dbReference type="NCBI Taxonomy" id="2690220"/>
    <lineage>
        <taxon>Eukaryota</taxon>
        <taxon>Rhodophyta</taxon>
        <taxon>Bangiophyceae</taxon>
        <taxon>Cyanidiales</taxon>
        <taxon>Cyanidiaceae</taxon>
        <taxon>Cyanidiococcus</taxon>
    </lineage>
</organism>
<keyword evidence="2" id="KW-1185">Reference proteome</keyword>
<reference evidence="1 2" key="1">
    <citation type="journal article" date="2020" name="J. Phycol.">
        <title>Comparative genome analysis reveals Cyanidiococcus gen. nov., a new extremophilic red algal genus sister to Cyanidioschyzon (Cyanidioschyzonaceae, Rhodophyta).</title>
        <authorList>
            <person name="Liu S.-L."/>
            <person name="Chiang Y.-R."/>
            <person name="Yoon H.S."/>
            <person name="Fu H.-Y."/>
        </authorList>
    </citation>
    <scope>NUCLEOTIDE SEQUENCE [LARGE SCALE GENOMIC DNA]</scope>
    <source>
        <strain evidence="1 2">THAL066</strain>
    </source>
</reference>
<dbReference type="OrthoDB" id="10475508at2759"/>
<comment type="caution">
    <text evidence="1">The sequence shown here is derived from an EMBL/GenBank/DDBJ whole genome shotgun (WGS) entry which is preliminary data.</text>
</comment>
<dbReference type="AlphaFoldDB" id="A0A7J7IEJ3"/>